<proteinExistence type="predicted"/>
<evidence type="ECO:0000256" key="1">
    <source>
        <dbReference type="ARBA" id="ARBA00022723"/>
    </source>
</evidence>
<dbReference type="AlphaFoldDB" id="A0A5N6REN9"/>
<evidence type="ECO:0000313" key="8">
    <source>
        <dbReference type="Proteomes" id="UP000327013"/>
    </source>
</evidence>
<keyword evidence="8" id="KW-1185">Reference proteome</keyword>
<gene>
    <name evidence="7" type="ORF">FH972_015014</name>
</gene>
<dbReference type="SMART" id="SM00547">
    <property type="entry name" value="ZnF_RBZ"/>
    <property type="match status" value="3"/>
</dbReference>
<dbReference type="PANTHER" id="PTHR23111:SF23">
    <property type="entry name" value="RAN BP2_NZF ZINC FINGER-LIKE SUPERFAMILY PROTEIN"/>
    <property type="match status" value="1"/>
</dbReference>
<dbReference type="PROSITE" id="PS50199">
    <property type="entry name" value="ZF_RANBP2_2"/>
    <property type="match status" value="3"/>
</dbReference>
<accession>A0A5N6REN9</accession>
<name>A0A5N6REN9_9ROSI</name>
<dbReference type="SUPFAM" id="SSF90209">
    <property type="entry name" value="Ran binding protein zinc finger-like"/>
    <property type="match status" value="3"/>
</dbReference>
<dbReference type="Gene3D" id="4.10.1060.10">
    <property type="entry name" value="Zinc finger, RanBP2-type"/>
    <property type="match status" value="3"/>
</dbReference>
<dbReference type="OrthoDB" id="448399at2759"/>
<evidence type="ECO:0000256" key="3">
    <source>
        <dbReference type="ARBA" id="ARBA00022833"/>
    </source>
</evidence>
<feature type="compositionally biased region" description="Basic and acidic residues" evidence="5">
    <location>
        <begin position="407"/>
        <end position="422"/>
    </location>
</feature>
<feature type="domain" description="RanBP2-type" evidence="6">
    <location>
        <begin position="292"/>
        <end position="315"/>
    </location>
</feature>
<evidence type="ECO:0000256" key="2">
    <source>
        <dbReference type="ARBA" id="ARBA00022771"/>
    </source>
</evidence>
<sequence length="548" mass="62767">MHKLFQVSHGRLHSSLRNRFRDSRILSSSSLFHTPTETPGPKSKLDFIVNQVEELQYSQPTKKITQPASETVDSSDVSCPTEAERTTVQISHPWPEWVDLMECLLKRGYIEGDGYPFRNSQLGAKGSNHIRTACLNFARARYDLIRFLSRKDIHVIAGSGCPSIDRKVVNSGKRLRAHVGIDEGNVCSSCNLRGDCDRAYVKARQEEGGRTVDVMRILLTYGLDPITGTLENKSLLNKLVKESVRRLLKEMVEYSTKELDSKLPKARPLKRVTSAKDHSSLPGKGHLNVPMKQGDWLCPKCNFLNFAKNVKCLRCDGLFEKRLRQLCEDQNHLPLKKGDWICDKCNFLNFAKNTRCLQCEEKPPKRQLNPGEWECDSCNYINFRKNMVCLKCDYKRPKASNTSDTSAKPRHDNGGYHNKSEVTDINDQPSVGQNRKSLYKDSNTWRFVEDSDDYAPPRSRDEDSGFVDFPIAGGKSDLSQNAQRRERWKLEMQERSKGTIRERPEDDEFRSAHFPRTWNFPESADDDEMADWFGHGNTETKMHVQVPD</sequence>
<dbReference type="PROSITE" id="PS01358">
    <property type="entry name" value="ZF_RANBP2_1"/>
    <property type="match status" value="3"/>
</dbReference>
<dbReference type="InterPro" id="IPR001876">
    <property type="entry name" value="Znf_RanBP2"/>
</dbReference>
<keyword evidence="2 4" id="KW-0863">Zinc-finger</keyword>
<organism evidence="7 8">
    <name type="scientific">Carpinus fangiana</name>
    <dbReference type="NCBI Taxonomy" id="176857"/>
    <lineage>
        <taxon>Eukaryota</taxon>
        <taxon>Viridiplantae</taxon>
        <taxon>Streptophyta</taxon>
        <taxon>Embryophyta</taxon>
        <taxon>Tracheophyta</taxon>
        <taxon>Spermatophyta</taxon>
        <taxon>Magnoliopsida</taxon>
        <taxon>eudicotyledons</taxon>
        <taxon>Gunneridae</taxon>
        <taxon>Pentapetalae</taxon>
        <taxon>rosids</taxon>
        <taxon>fabids</taxon>
        <taxon>Fagales</taxon>
        <taxon>Betulaceae</taxon>
        <taxon>Carpinus</taxon>
    </lineage>
</organism>
<feature type="region of interest" description="Disordered" evidence="5">
    <location>
        <begin position="449"/>
        <end position="483"/>
    </location>
</feature>
<dbReference type="GO" id="GO:0008270">
    <property type="term" value="F:zinc ion binding"/>
    <property type="evidence" value="ECO:0007669"/>
    <property type="project" value="UniProtKB-KW"/>
</dbReference>
<feature type="compositionally biased region" description="Polar residues" evidence="5">
    <location>
        <begin position="423"/>
        <end position="436"/>
    </location>
</feature>
<evidence type="ECO:0000259" key="6">
    <source>
        <dbReference type="PROSITE" id="PS50199"/>
    </source>
</evidence>
<feature type="domain" description="RanBP2-type" evidence="6">
    <location>
        <begin position="336"/>
        <end position="365"/>
    </location>
</feature>
<feature type="region of interest" description="Disordered" evidence="5">
    <location>
        <begin position="397"/>
        <end position="436"/>
    </location>
</feature>
<protein>
    <recommendedName>
        <fullName evidence="6">RanBP2-type domain-containing protein</fullName>
    </recommendedName>
</protein>
<evidence type="ECO:0000256" key="4">
    <source>
        <dbReference type="PROSITE-ProRule" id="PRU00322"/>
    </source>
</evidence>
<keyword evidence="3" id="KW-0862">Zinc</keyword>
<feature type="domain" description="RanBP2-type" evidence="6">
    <location>
        <begin position="369"/>
        <end position="398"/>
    </location>
</feature>
<keyword evidence="1" id="KW-0479">Metal-binding</keyword>
<dbReference type="PANTHER" id="PTHR23111">
    <property type="entry name" value="ZINC FINGER PROTEIN"/>
    <property type="match status" value="1"/>
</dbReference>
<evidence type="ECO:0000313" key="7">
    <source>
        <dbReference type="EMBL" id="KAE8076357.1"/>
    </source>
</evidence>
<dbReference type="InterPro" id="IPR036443">
    <property type="entry name" value="Znf_RanBP2_sf"/>
</dbReference>
<dbReference type="Pfam" id="PF00641">
    <property type="entry name" value="Zn_ribbon_RanBP"/>
    <property type="match status" value="3"/>
</dbReference>
<feature type="region of interest" description="Disordered" evidence="5">
    <location>
        <begin position="517"/>
        <end position="548"/>
    </location>
</feature>
<dbReference type="GO" id="GO:0003729">
    <property type="term" value="F:mRNA binding"/>
    <property type="evidence" value="ECO:0007669"/>
    <property type="project" value="TreeGrafter"/>
</dbReference>
<dbReference type="GO" id="GO:0005737">
    <property type="term" value="C:cytoplasm"/>
    <property type="evidence" value="ECO:0007669"/>
    <property type="project" value="TreeGrafter"/>
</dbReference>
<evidence type="ECO:0000256" key="5">
    <source>
        <dbReference type="SAM" id="MobiDB-lite"/>
    </source>
</evidence>
<reference evidence="7 8" key="1">
    <citation type="submission" date="2019-06" db="EMBL/GenBank/DDBJ databases">
        <title>A chromosomal-level reference genome of Carpinus fangiana (Coryloideae, Betulaceae).</title>
        <authorList>
            <person name="Yang X."/>
            <person name="Wang Z."/>
            <person name="Zhang L."/>
            <person name="Hao G."/>
            <person name="Liu J."/>
            <person name="Yang Y."/>
        </authorList>
    </citation>
    <scope>NUCLEOTIDE SEQUENCE [LARGE SCALE GENOMIC DNA]</scope>
    <source>
        <strain evidence="7">Cfa_2016G</strain>
        <tissue evidence="7">Leaf</tissue>
    </source>
</reference>
<dbReference type="EMBL" id="CM017326">
    <property type="protein sequence ID" value="KAE8076357.1"/>
    <property type="molecule type" value="Genomic_DNA"/>
</dbReference>
<dbReference type="Proteomes" id="UP000327013">
    <property type="component" value="Chromosome 6"/>
</dbReference>